<dbReference type="PROSITE" id="PS50089">
    <property type="entry name" value="ZF_RING_2"/>
    <property type="match status" value="1"/>
</dbReference>
<sequence length="219" mass="24222">MDDLDTEVSLSDSRNSPRVQNSDNRQCINYGDVRGQGPAGSFNRDEDEVQDISPFSVATMGIPNHSRRLEASDSSAPLNLELTLGLPDSSSPLNLELSLRPPGMASQQASIMASRNEFINVSTDYNDDLLLPSQNRTTSGSLPEPSENRGLTCAICMDTMKEETSTVCGHVFCRLCILQAIKRHRKCPTCRHLSLHSLQIRCSKSDWALFQNLNHICLL</sequence>
<dbReference type="GO" id="GO:0061630">
    <property type="term" value="F:ubiquitin protein ligase activity"/>
    <property type="evidence" value="ECO:0007669"/>
    <property type="project" value="InterPro"/>
</dbReference>
<feature type="compositionally biased region" description="Polar residues" evidence="5">
    <location>
        <begin position="8"/>
        <end position="27"/>
    </location>
</feature>
<dbReference type="GO" id="GO:0033768">
    <property type="term" value="C:SUMO-targeted ubiquitin ligase complex"/>
    <property type="evidence" value="ECO:0007669"/>
    <property type="project" value="TreeGrafter"/>
</dbReference>
<dbReference type="GO" id="GO:0008270">
    <property type="term" value="F:zinc ion binding"/>
    <property type="evidence" value="ECO:0007669"/>
    <property type="project" value="UniProtKB-KW"/>
</dbReference>
<accession>A0A8T2UE81</accession>
<evidence type="ECO:0000313" key="8">
    <source>
        <dbReference type="Proteomes" id="UP000825935"/>
    </source>
</evidence>
<evidence type="ECO:0000313" key="7">
    <source>
        <dbReference type="EMBL" id="KAH7432958.1"/>
    </source>
</evidence>
<dbReference type="Gene3D" id="3.30.40.10">
    <property type="entry name" value="Zinc/RING finger domain, C3HC4 (zinc finger)"/>
    <property type="match status" value="1"/>
</dbReference>
<proteinExistence type="predicted"/>
<comment type="caution">
    <text evidence="7">The sequence shown here is derived from an EMBL/GenBank/DDBJ whole genome shotgun (WGS) entry which is preliminary data.</text>
</comment>
<dbReference type="AlphaFoldDB" id="A0A8T2UE81"/>
<evidence type="ECO:0000256" key="4">
    <source>
        <dbReference type="PROSITE-ProRule" id="PRU00175"/>
    </source>
</evidence>
<dbReference type="InterPro" id="IPR017907">
    <property type="entry name" value="Znf_RING_CS"/>
</dbReference>
<evidence type="ECO:0000256" key="1">
    <source>
        <dbReference type="ARBA" id="ARBA00022723"/>
    </source>
</evidence>
<gene>
    <name evidence="7" type="ORF">KP509_07G047800</name>
</gene>
<keyword evidence="3" id="KW-0862">Zinc</keyword>
<keyword evidence="8" id="KW-1185">Reference proteome</keyword>
<reference evidence="7" key="1">
    <citation type="submission" date="2021-08" db="EMBL/GenBank/DDBJ databases">
        <title>WGS assembly of Ceratopteris richardii.</title>
        <authorList>
            <person name="Marchant D.B."/>
            <person name="Chen G."/>
            <person name="Jenkins J."/>
            <person name="Shu S."/>
            <person name="Leebens-Mack J."/>
            <person name="Grimwood J."/>
            <person name="Schmutz J."/>
            <person name="Soltis P."/>
            <person name="Soltis D."/>
            <person name="Chen Z.-H."/>
        </authorList>
    </citation>
    <scope>NUCLEOTIDE SEQUENCE</scope>
    <source>
        <strain evidence="7">Whitten #5841</strain>
        <tissue evidence="7">Leaf</tissue>
    </source>
</reference>
<keyword evidence="2 4" id="KW-0863">Zinc-finger</keyword>
<dbReference type="GO" id="GO:0140082">
    <property type="term" value="F:SUMO-ubiquitin ligase activity"/>
    <property type="evidence" value="ECO:0007669"/>
    <property type="project" value="TreeGrafter"/>
</dbReference>
<keyword evidence="1" id="KW-0479">Metal-binding</keyword>
<dbReference type="SUPFAM" id="SSF57850">
    <property type="entry name" value="RING/U-box"/>
    <property type="match status" value="1"/>
</dbReference>
<dbReference type="PANTHER" id="PTHR47094">
    <property type="entry name" value="ELFLESS, ISOFORM B"/>
    <property type="match status" value="1"/>
</dbReference>
<evidence type="ECO:0000256" key="5">
    <source>
        <dbReference type="SAM" id="MobiDB-lite"/>
    </source>
</evidence>
<dbReference type="InterPro" id="IPR013083">
    <property type="entry name" value="Znf_RING/FYVE/PHD"/>
</dbReference>
<evidence type="ECO:0000259" key="6">
    <source>
        <dbReference type="PROSITE" id="PS50089"/>
    </source>
</evidence>
<dbReference type="Proteomes" id="UP000825935">
    <property type="component" value="Chromosome 7"/>
</dbReference>
<dbReference type="GO" id="GO:0006511">
    <property type="term" value="P:ubiquitin-dependent protein catabolic process"/>
    <property type="evidence" value="ECO:0007669"/>
    <property type="project" value="TreeGrafter"/>
</dbReference>
<dbReference type="InterPro" id="IPR001841">
    <property type="entry name" value="Znf_RING"/>
</dbReference>
<dbReference type="Pfam" id="PF13923">
    <property type="entry name" value="zf-C3HC4_2"/>
    <property type="match status" value="1"/>
</dbReference>
<dbReference type="OrthoDB" id="6105938at2759"/>
<dbReference type="InterPro" id="IPR049627">
    <property type="entry name" value="SLX8"/>
</dbReference>
<dbReference type="GO" id="GO:0032183">
    <property type="term" value="F:SUMO binding"/>
    <property type="evidence" value="ECO:0007669"/>
    <property type="project" value="TreeGrafter"/>
</dbReference>
<organism evidence="7 8">
    <name type="scientific">Ceratopteris richardii</name>
    <name type="common">Triangle waterfern</name>
    <dbReference type="NCBI Taxonomy" id="49495"/>
    <lineage>
        <taxon>Eukaryota</taxon>
        <taxon>Viridiplantae</taxon>
        <taxon>Streptophyta</taxon>
        <taxon>Embryophyta</taxon>
        <taxon>Tracheophyta</taxon>
        <taxon>Polypodiopsida</taxon>
        <taxon>Polypodiidae</taxon>
        <taxon>Polypodiales</taxon>
        <taxon>Pteridineae</taxon>
        <taxon>Pteridaceae</taxon>
        <taxon>Parkerioideae</taxon>
        <taxon>Ceratopteris</taxon>
    </lineage>
</organism>
<evidence type="ECO:0000256" key="3">
    <source>
        <dbReference type="ARBA" id="ARBA00022833"/>
    </source>
</evidence>
<dbReference type="PROSITE" id="PS00518">
    <property type="entry name" value="ZF_RING_1"/>
    <property type="match status" value="1"/>
</dbReference>
<feature type="domain" description="RING-type" evidence="6">
    <location>
        <begin position="153"/>
        <end position="191"/>
    </location>
</feature>
<protein>
    <recommendedName>
        <fullName evidence="6">RING-type domain-containing protein</fullName>
    </recommendedName>
</protein>
<dbReference type="PANTHER" id="PTHR47094:SF1">
    <property type="entry name" value="RING-TYPE E3 UBIQUITIN TRANSFERASE"/>
    <property type="match status" value="1"/>
</dbReference>
<dbReference type="SMART" id="SM00184">
    <property type="entry name" value="RING"/>
    <property type="match status" value="1"/>
</dbReference>
<dbReference type="EMBL" id="CM035412">
    <property type="protein sequence ID" value="KAH7432958.1"/>
    <property type="molecule type" value="Genomic_DNA"/>
</dbReference>
<name>A0A8T2UE81_CERRI</name>
<feature type="region of interest" description="Disordered" evidence="5">
    <location>
        <begin position="1"/>
        <end position="46"/>
    </location>
</feature>
<evidence type="ECO:0000256" key="2">
    <source>
        <dbReference type="ARBA" id="ARBA00022771"/>
    </source>
</evidence>